<reference evidence="1" key="1">
    <citation type="journal article" date="2019" name="bioRxiv">
        <title>The Genome of the Zebra Mussel, Dreissena polymorpha: A Resource for Invasive Species Research.</title>
        <authorList>
            <person name="McCartney M.A."/>
            <person name="Auch B."/>
            <person name="Kono T."/>
            <person name="Mallez S."/>
            <person name="Zhang Y."/>
            <person name="Obille A."/>
            <person name="Becker A."/>
            <person name="Abrahante J.E."/>
            <person name="Garbe J."/>
            <person name="Badalamenti J.P."/>
            <person name="Herman A."/>
            <person name="Mangelson H."/>
            <person name="Liachko I."/>
            <person name="Sullivan S."/>
            <person name="Sone E.D."/>
            <person name="Koren S."/>
            <person name="Silverstein K.A.T."/>
            <person name="Beckman K.B."/>
            <person name="Gohl D.M."/>
        </authorList>
    </citation>
    <scope>NUCLEOTIDE SEQUENCE</scope>
    <source>
        <strain evidence="1">Duluth1</strain>
        <tissue evidence="1">Whole animal</tissue>
    </source>
</reference>
<dbReference type="PANTHER" id="PTHR35558:SF1">
    <property type="entry name" value="ENDONUCLEASE_EXONUCLEASE_PHOSPHATASE DOMAIN-CONTAINING PROTEIN"/>
    <property type="match status" value="1"/>
</dbReference>
<gene>
    <name evidence="1" type="ORF">DPMN_078698</name>
</gene>
<evidence type="ECO:0000313" key="2">
    <source>
        <dbReference type="Proteomes" id="UP000828390"/>
    </source>
</evidence>
<organism evidence="1 2">
    <name type="scientific">Dreissena polymorpha</name>
    <name type="common">Zebra mussel</name>
    <name type="synonym">Mytilus polymorpha</name>
    <dbReference type="NCBI Taxonomy" id="45954"/>
    <lineage>
        <taxon>Eukaryota</taxon>
        <taxon>Metazoa</taxon>
        <taxon>Spiralia</taxon>
        <taxon>Lophotrochozoa</taxon>
        <taxon>Mollusca</taxon>
        <taxon>Bivalvia</taxon>
        <taxon>Autobranchia</taxon>
        <taxon>Heteroconchia</taxon>
        <taxon>Euheterodonta</taxon>
        <taxon>Imparidentia</taxon>
        <taxon>Neoheterodontei</taxon>
        <taxon>Myida</taxon>
        <taxon>Dreissenoidea</taxon>
        <taxon>Dreissenidae</taxon>
        <taxon>Dreissena</taxon>
    </lineage>
</organism>
<dbReference type="EMBL" id="JAIWYP010000015">
    <property type="protein sequence ID" value="KAH3703657.1"/>
    <property type="molecule type" value="Genomic_DNA"/>
</dbReference>
<proteinExistence type="predicted"/>
<reference evidence="1" key="2">
    <citation type="submission" date="2020-11" db="EMBL/GenBank/DDBJ databases">
        <authorList>
            <person name="McCartney M.A."/>
            <person name="Auch B."/>
            <person name="Kono T."/>
            <person name="Mallez S."/>
            <person name="Becker A."/>
            <person name="Gohl D.M."/>
            <person name="Silverstein K.A.T."/>
            <person name="Koren S."/>
            <person name="Bechman K.B."/>
            <person name="Herman A."/>
            <person name="Abrahante J.E."/>
            <person name="Garbe J."/>
        </authorList>
    </citation>
    <scope>NUCLEOTIDE SEQUENCE</scope>
    <source>
        <strain evidence="1">Duluth1</strain>
        <tissue evidence="1">Whole animal</tissue>
    </source>
</reference>
<evidence type="ECO:0000313" key="1">
    <source>
        <dbReference type="EMBL" id="KAH3703657.1"/>
    </source>
</evidence>
<dbReference type="AlphaFoldDB" id="A0A9D3YMR1"/>
<name>A0A9D3YMR1_DREPO</name>
<accession>A0A9D3YMR1</accession>
<comment type="caution">
    <text evidence="1">The sequence shown here is derived from an EMBL/GenBank/DDBJ whole genome shotgun (WGS) entry which is preliminary data.</text>
</comment>
<keyword evidence="2" id="KW-1185">Reference proteome</keyword>
<protein>
    <submittedName>
        <fullName evidence="1">Uncharacterized protein</fullName>
    </submittedName>
</protein>
<dbReference type="PANTHER" id="PTHR35558">
    <property type="entry name" value="SGNH_HYDRO DOMAIN-CONTAINING PROTEIN"/>
    <property type="match status" value="1"/>
</dbReference>
<dbReference type="Proteomes" id="UP000828390">
    <property type="component" value="Unassembled WGS sequence"/>
</dbReference>
<sequence length="208" mass="23552">MDLGITQSSTFRVLILILDPCHPMKLFYHINNPLRYHSTTRTTLLQNSLQVILSTHMMVLLPDTGIQYAEPISTPILTQIKKSLCKDIWKGKYVELSSLLPVNSASQPANSTLQLDKQAHISIQPSTRSTKITSIEVWTSAFIRYVSVRTHKYPGKTQQLLKYMEIIRDLATRCPGPAFQLFSITTINFVCFELLFLCLGTEFTLNSG</sequence>